<proteinExistence type="predicted"/>
<organism evidence="1 2">
    <name type="scientific">Dallia pectoralis</name>
    <name type="common">Alaska blackfish</name>
    <dbReference type="NCBI Taxonomy" id="75939"/>
    <lineage>
        <taxon>Eukaryota</taxon>
        <taxon>Metazoa</taxon>
        <taxon>Chordata</taxon>
        <taxon>Craniata</taxon>
        <taxon>Vertebrata</taxon>
        <taxon>Euteleostomi</taxon>
        <taxon>Actinopterygii</taxon>
        <taxon>Neopterygii</taxon>
        <taxon>Teleostei</taxon>
        <taxon>Protacanthopterygii</taxon>
        <taxon>Esociformes</taxon>
        <taxon>Umbridae</taxon>
        <taxon>Dallia</taxon>
    </lineage>
</organism>
<evidence type="ECO:0000313" key="1">
    <source>
        <dbReference type="EMBL" id="KAJ8016219.1"/>
    </source>
</evidence>
<name>A0ACC2HJS3_DALPE</name>
<evidence type="ECO:0000313" key="2">
    <source>
        <dbReference type="Proteomes" id="UP001157502"/>
    </source>
</evidence>
<dbReference type="Proteomes" id="UP001157502">
    <property type="component" value="Chromosome 1"/>
</dbReference>
<gene>
    <name evidence="1" type="ORF">DPEC_G00004920</name>
</gene>
<sequence>MPLPHFILKIRNNGSGRFRLFVQRAPPASENHSEEVFSISLLTNVSVRRMEFGLRRQGLSLSESLIFLSRCRLRAHGCYVGIDGLTVMPFLHWLSNEATATLPRRRMKPLSVRPALGEEFSSPTDHQVPNPPGAAQ</sequence>
<reference evidence="1" key="1">
    <citation type="submission" date="2021-05" db="EMBL/GenBank/DDBJ databases">
        <authorList>
            <person name="Pan Q."/>
            <person name="Jouanno E."/>
            <person name="Zahm M."/>
            <person name="Klopp C."/>
            <person name="Cabau C."/>
            <person name="Louis A."/>
            <person name="Berthelot C."/>
            <person name="Parey E."/>
            <person name="Roest Crollius H."/>
            <person name="Montfort J."/>
            <person name="Robinson-Rechavi M."/>
            <person name="Bouchez O."/>
            <person name="Lampietro C."/>
            <person name="Lopez Roques C."/>
            <person name="Donnadieu C."/>
            <person name="Postlethwait J."/>
            <person name="Bobe J."/>
            <person name="Dillon D."/>
            <person name="Chandos A."/>
            <person name="von Hippel F."/>
            <person name="Guiguen Y."/>
        </authorList>
    </citation>
    <scope>NUCLEOTIDE SEQUENCE</scope>
    <source>
        <strain evidence="1">YG-Jan2019</strain>
    </source>
</reference>
<accession>A0ACC2HJS3</accession>
<keyword evidence="2" id="KW-1185">Reference proteome</keyword>
<protein>
    <submittedName>
        <fullName evidence="1">Uncharacterized protein</fullName>
    </submittedName>
</protein>
<dbReference type="EMBL" id="CM055728">
    <property type="protein sequence ID" value="KAJ8016219.1"/>
    <property type="molecule type" value="Genomic_DNA"/>
</dbReference>
<comment type="caution">
    <text evidence="1">The sequence shown here is derived from an EMBL/GenBank/DDBJ whole genome shotgun (WGS) entry which is preliminary data.</text>
</comment>